<evidence type="ECO:0000313" key="1">
    <source>
        <dbReference type="EMBL" id="JAP11391.1"/>
    </source>
</evidence>
<sequence length="72" mass="8343">MYQGIKSKQRTKITQLSHYCTKVAISIFCTEKSQSNLPKYHQSQNNILYFGYVQRKLLGGNKEDMVIVNNLT</sequence>
<organism evidence="1">
    <name type="scientific">Solanum chacoense</name>
    <name type="common">Chaco potato</name>
    <dbReference type="NCBI Taxonomy" id="4108"/>
    <lineage>
        <taxon>Eukaryota</taxon>
        <taxon>Viridiplantae</taxon>
        <taxon>Streptophyta</taxon>
        <taxon>Embryophyta</taxon>
        <taxon>Tracheophyta</taxon>
        <taxon>Spermatophyta</taxon>
        <taxon>Magnoliopsida</taxon>
        <taxon>eudicotyledons</taxon>
        <taxon>Gunneridae</taxon>
        <taxon>Pentapetalae</taxon>
        <taxon>asterids</taxon>
        <taxon>lamiids</taxon>
        <taxon>Solanales</taxon>
        <taxon>Solanaceae</taxon>
        <taxon>Solanoideae</taxon>
        <taxon>Solaneae</taxon>
        <taxon>Solanum</taxon>
    </lineage>
</organism>
<dbReference type="EMBL" id="GEDG01031404">
    <property type="protein sequence ID" value="JAP11391.1"/>
    <property type="molecule type" value="Transcribed_RNA"/>
</dbReference>
<proteinExistence type="predicted"/>
<protein>
    <submittedName>
        <fullName evidence="1">Putative ovule protein</fullName>
    </submittedName>
</protein>
<reference evidence="1" key="1">
    <citation type="submission" date="2015-12" db="EMBL/GenBank/DDBJ databases">
        <title>Gene expression during late stages of embryo sac development: a critical building block for successful pollen-pistil interactions.</title>
        <authorList>
            <person name="Liu Y."/>
            <person name="Joly V."/>
            <person name="Sabar M."/>
            <person name="Matton D.P."/>
        </authorList>
    </citation>
    <scope>NUCLEOTIDE SEQUENCE</scope>
</reference>
<accession>A0A0V0GT44</accession>
<dbReference type="AlphaFoldDB" id="A0A0V0GT44"/>
<name>A0A0V0GT44_SOLCH</name>